<reference evidence="1 2" key="1">
    <citation type="journal article" date="2015" name="Genome Announc.">
        <title>Closed Genome Sequence of Octadecabacter temperatus SB1, the First Mesophilic Species of the Genus Octadecabacter.</title>
        <authorList>
            <person name="Voget S."/>
            <person name="Billerbeck S."/>
            <person name="Simon M."/>
            <person name="Daniel R."/>
        </authorList>
    </citation>
    <scope>NUCLEOTIDE SEQUENCE [LARGE SCALE GENOMIC DNA]</scope>
    <source>
        <strain evidence="1 2">SB1</strain>
    </source>
</reference>
<evidence type="ECO:0000313" key="1">
    <source>
        <dbReference type="EMBL" id="AKS47016.1"/>
    </source>
</evidence>
<dbReference type="Proteomes" id="UP000067444">
    <property type="component" value="Chromosome"/>
</dbReference>
<keyword evidence="2" id="KW-1185">Reference proteome</keyword>
<dbReference type="EMBL" id="CP012160">
    <property type="protein sequence ID" value="AKS47016.1"/>
    <property type="molecule type" value="Genomic_DNA"/>
</dbReference>
<protein>
    <submittedName>
        <fullName evidence="1">Uncharacterized protein</fullName>
    </submittedName>
</protein>
<dbReference type="STRING" id="1458307.OSB_24810"/>
<dbReference type="RefSeq" id="WP_049835266.1">
    <property type="nucleotide sequence ID" value="NZ_CP012160.1"/>
</dbReference>
<proteinExistence type="predicted"/>
<gene>
    <name evidence="1" type="ORF">OSB_24810</name>
</gene>
<evidence type="ECO:0000313" key="2">
    <source>
        <dbReference type="Proteomes" id="UP000067444"/>
    </source>
</evidence>
<sequence>MIRFLANLFSAPKQPSQLVAGHSAETSMNFDSENVRPFLEGLAPGTIDPSALVTIDAALKNMAVDETRDFVLNAQTGLQLQIFMDDFEAPDLYFFGSVEIIEYIDQALMAFATAMGL</sequence>
<dbReference type="AlphaFoldDB" id="A0A0K0Y801"/>
<accession>A0A0K0Y801</accession>
<organism evidence="1 2">
    <name type="scientific">Octadecabacter temperatus</name>
    <dbReference type="NCBI Taxonomy" id="1458307"/>
    <lineage>
        <taxon>Bacteria</taxon>
        <taxon>Pseudomonadati</taxon>
        <taxon>Pseudomonadota</taxon>
        <taxon>Alphaproteobacteria</taxon>
        <taxon>Rhodobacterales</taxon>
        <taxon>Roseobacteraceae</taxon>
        <taxon>Octadecabacter</taxon>
    </lineage>
</organism>
<dbReference type="OrthoDB" id="7854327at2"/>
<name>A0A0K0Y801_9RHOB</name>
<dbReference type="KEGG" id="otm:OSB_24810"/>